<keyword evidence="4" id="KW-1185">Reference proteome</keyword>
<dbReference type="GO" id="GO:0005737">
    <property type="term" value="C:cytoplasm"/>
    <property type="evidence" value="ECO:0007669"/>
    <property type="project" value="TreeGrafter"/>
</dbReference>
<sequence length="314" mass="34873">MAAATYARISGSSANRGSGHGVPFLPLFGPMLQPRRLSRRKRSIFTEILSSSTFYLRGCVFIGARGFSRSPNSSPEYCRRAIEKSLKRLGLPYIDLYYIHPLDKVTPIEKIIQAMVEPKKNEGKIKHLGISECSAESLRRAHAVHPITAIQIEYSLLCREVESPQIRLLETARELKVAVVCYCPLGNAFLTGRYHTIEDVSGPGDSRSILPWFYPDNLKTNLVILDKITETANAKGITPSRLALAWLLAQGDDIFPIPGTTSPKSLDENLASISVDIAMEEEKLLRDLASYVVGERFQAKTGYSYGDTPLLKKD</sequence>
<gene>
    <name evidence="3" type="ORF">TSTA_098620</name>
</gene>
<dbReference type="VEuPathDB" id="FungiDB:TSTA_098620"/>
<dbReference type="SUPFAM" id="SSF51430">
    <property type="entry name" value="NAD(P)-linked oxidoreductase"/>
    <property type="match status" value="1"/>
</dbReference>
<reference evidence="4" key="1">
    <citation type="journal article" date="2015" name="Genome Announc.">
        <title>Genome sequence of the AIDS-associated pathogen Penicillium marneffei (ATCC18224) and its near taxonomic relative Talaromyces stipitatus (ATCC10500).</title>
        <authorList>
            <person name="Nierman W.C."/>
            <person name="Fedorova-Abrams N.D."/>
            <person name="Andrianopoulos A."/>
        </authorList>
    </citation>
    <scope>NUCLEOTIDE SEQUENCE [LARGE SCALE GENOMIC DNA]</scope>
    <source>
        <strain evidence="4">ATCC 10500 / CBS 375.48 / QM 6759 / NRRL 1006</strain>
    </source>
</reference>
<evidence type="ECO:0000313" key="3">
    <source>
        <dbReference type="EMBL" id="EED13605.1"/>
    </source>
</evidence>
<dbReference type="InterPro" id="IPR023210">
    <property type="entry name" value="NADP_OxRdtase_dom"/>
</dbReference>
<dbReference type="PANTHER" id="PTHR43625">
    <property type="entry name" value="AFLATOXIN B1 ALDEHYDE REDUCTASE"/>
    <property type="match status" value="1"/>
</dbReference>
<evidence type="ECO:0000313" key="4">
    <source>
        <dbReference type="Proteomes" id="UP000001745"/>
    </source>
</evidence>
<dbReference type="OMA" id="LFWRGPE"/>
<keyword evidence="1" id="KW-0560">Oxidoreductase</keyword>
<name>B8MMN8_TALSN</name>
<dbReference type="PANTHER" id="PTHR43625:SF40">
    <property type="entry name" value="ALDO-KETO REDUCTASE YAKC [NADP(+)]"/>
    <property type="match status" value="1"/>
</dbReference>
<dbReference type="GeneID" id="8099690"/>
<dbReference type="eggNOG" id="KOG1575">
    <property type="taxonomic scope" value="Eukaryota"/>
</dbReference>
<evidence type="ECO:0000259" key="2">
    <source>
        <dbReference type="Pfam" id="PF00248"/>
    </source>
</evidence>
<dbReference type="Proteomes" id="UP000001745">
    <property type="component" value="Unassembled WGS sequence"/>
</dbReference>
<accession>B8MMN8</accession>
<dbReference type="OrthoDB" id="4219122at2759"/>
<evidence type="ECO:0000256" key="1">
    <source>
        <dbReference type="ARBA" id="ARBA00023002"/>
    </source>
</evidence>
<dbReference type="EMBL" id="EQ962658">
    <property type="protein sequence ID" value="EED13605.1"/>
    <property type="molecule type" value="Genomic_DNA"/>
</dbReference>
<dbReference type="GO" id="GO:0016491">
    <property type="term" value="F:oxidoreductase activity"/>
    <property type="evidence" value="ECO:0007669"/>
    <property type="project" value="UniProtKB-KW"/>
</dbReference>
<dbReference type="InParanoid" id="B8MMN8"/>
<feature type="domain" description="NADP-dependent oxidoreductase" evidence="2">
    <location>
        <begin position="69"/>
        <end position="281"/>
    </location>
</feature>
<organism evidence="3 4">
    <name type="scientific">Talaromyces stipitatus (strain ATCC 10500 / CBS 375.48 / QM 6759 / NRRL 1006)</name>
    <name type="common">Penicillium stipitatum</name>
    <dbReference type="NCBI Taxonomy" id="441959"/>
    <lineage>
        <taxon>Eukaryota</taxon>
        <taxon>Fungi</taxon>
        <taxon>Dikarya</taxon>
        <taxon>Ascomycota</taxon>
        <taxon>Pezizomycotina</taxon>
        <taxon>Eurotiomycetes</taxon>
        <taxon>Eurotiomycetidae</taxon>
        <taxon>Eurotiales</taxon>
        <taxon>Trichocomaceae</taxon>
        <taxon>Talaromyces</taxon>
        <taxon>Talaromyces sect. Talaromyces</taxon>
    </lineage>
</organism>
<dbReference type="PhylomeDB" id="B8MMN8"/>
<dbReference type="InterPro" id="IPR036812">
    <property type="entry name" value="NAD(P)_OxRdtase_dom_sf"/>
</dbReference>
<dbReference type="Gene3D" id="3.20.20.100">
    <property type="entry name" value="NADP-dependent oxidoreductase domain"/>
    <property type="match status" value="1"/>
</dbReference>
<protein>
    <submittedName>
        <fullName evidence="3">Oxidoreductase, putative</fullName>
    </submittedName>
</protein>
<dbReference type="STRING" id="441959.B8MMN8"/>
<dbReference type="AlphaFoldDB" id="B8MMN8"/>
<dbReference type="RefSeq" id="XP_002485843.1">
    <property type="nucleotide sequence ID" value="XM_002485798.1"/>
</dbReference>
<dbReference type="HOGENOM" id="CLU_023205_2_1_1"/>
<proteinExistence type="predicted"/>
<dbReference type="InterPro" id="IPR050791">
    <property type="entry name" value="Aldo-Keto_reductase"/>
</dbReference>
<dbReference type="Pfam" id="PF00248">
    <property type="entry name" value="Aldo_ket_red"/>
    <property type="match status" value="1"/>
</dbReference>